<dbReference type="SUPFAM" id="SSF90123">
    <property type="entry name" value="ABC transporter transmembrane region"/>
    <property type="match status" value="1"/>
</dbReference>
<dbReference type="Gene3D" id="3.40.50.300">
    <property type="entry name" value="P-loop containing nucleotide triphosphate hydrolases"/>
    <property type="match status" value="1"/>
</dbReference>
<keyword evidence="6 8" id="KW-1133">Transmembrane helix</keyword>
<evidence type="ECO:0000259" key="9">
    <source>
        <dbReference type="PROSITE" id="PS50893"/>
    </source>
</evidence>
<reference evidence="11" key="1">
    <citation type="submission" date="2021-03" db="EMBL/GenBank/DDBJ databases">
        <title>Whole genome sequence of tetracycline plasmid in Escherichia coli.</title>
        <authorList>
            <person name="Usui M."/>
            <person name="Fukuda A."/>
        </authorList>
    </citation>
    <scope>NUCLEOTIDE SEQUENCE</scope>
    <source>
        <strain evidence="11">I66</strain>
        <plasmid evidence="11">pI66</plasmid>
    </source>
</reference>
<dbReference type="GO" id="GO:0005524">
    <property type="term" value="F:ATP binding"/>
    <property type="evidence" value="ECO:0007669"/>
    <property type="project" value="UniProtKB-KW"/>
</dbReference>
<dbReference type="Pfam" id="PF00664">
    <property type="entry name" value="ABC_membrane"/>
    <property type="match status" value="1"/>
</dbReference>
<dbReference type="EMBL" id="LC620533">
    <property type="protein sequence ID" value="BCT73647.1"/>
    <property type="molecule type" value="Genomic_DNA"/>
</dbReference>
<evidence type="ECO:0000313" key="11">
    <source>
        <dbReference type="EMBL" id="BCT73647.1"/>
    </source>
</evidence>
<protein>
    <recommendedName>
        <fullName evidence="12">IroC</fullName>
    </recommendedName>
</protein>
<name>A0A811AQC1_ECOLX</name>
<dbReference type="SUPFAM" id="SSF52540">
    <property type="entry name" value="P-loop containing nucleoside triphosphate hydrolases"/>
    <property type="match status" value="1"/>
</dbReference>
<proteinExistence type="predicted"/>
<dbReference type="InterPro" id="IPR003593">
    <property type="entry name" value="AAA+_ATPase"/>
</dbReference>
<organism evidence="11">
    <name type="scientific">Escherichia coli</name>
    <dbReference type="NCBI Taxonomy" id="562"/>
    <lineage>
        <taxon>Bacteria</taxon>
        <taxon>Pseudomonadati</taxon>
        <taxon>Pseudomonadota</taxon>
        <taxon>Gammaproteobacteria</taxon>
        <taxon>Enterobacterales</taxon>
        <taxon>Enterobacteriaceae</taxon>
        <taxon>Escherichia</taxon>
    </lineage>
</organism>
<dbReference type="Pfam" id="PF00005">
    <property type="entry name" value="ABC_tran"/>
    <property type="match status" value="1"/>
</dbReference>
<dbReference type="SMART" id="SM00382">
    <property type="entry name" value="AAA"/>
    <property type="match status" value="1"/>
</dbReference>
<dbReference type="GO" id="GO:0005737">
    <property type="term" value="C:cytoplasm"/>
    <property type="evidence" value="ECO:0007669"/>
    <property type="project" value="UniProtKB-ARBA"/>
</dbReference>
<feature type="domain" description="ABC transporter" evidence="9">
    <location>
        <begin position="126"/>
        <end position="363"/>
    </location>
</feature>
<evidence type="ECO:0000256" key="3">
    <source>
        <dbReference type="ARBA" id="ARBA00022692"/>
    </source>
</evidence>
<dbReference type="Gene3D" id="1.20.1560.10">
    <property type="entry name" value="ABC transporter type 1, transmembrane domain"/>
    <property type="match status" value="1"/>
</dbReference>
<dbReference type="GO" id="GO:0005886">
    <property type="term" value="C:plasma membrane"/>
    <property type="evidence" value="ECO:0007669"/>
    <property type="project" value="UniProtKB-SubCell"/>
</dbReference>
<keyword evidence="2" id="KW-0813">Transport</keyword>
<dbReference type="GO" id="GO:0016887">
    <property type="term" value="F:ATP hydrolysis activity"/>
    <property type="evidence" value="ECO:0007669"/>
    <property type="project" value="InterPro"/>
</dbReference>
<dbReference type="InterPro" id="IPR039421">
    <property type="entry name" value="Type_1_exporter"/>
</dbReference>
<evidence type="ECO:0000256" key="8">
    <source>
        <dbReference type="SAM" id="Phobius"/>
    </source>
</evidence>
<keyword evidence="3 8" id="KW-0812">Transmembrane</keyword>
<feature type="domain" description="ABC transmembrane type-1" evidence="10">
    <location>
        <begin position="1"/>
        <end position="94"/>
    </location>
</feature>
<dbReference type="FunFam" id="3.40.50.300:FF:000836">
    <property type="entry name" value="ABC transporter B family member 25"/>
    <property type="match status" value="1"/>
</dbReference>
<dbReference type="GO" id="GO:0140359">
    <property type="term" value="F:ABC-type transporter activity"/>
    <property type="evidence" value="ECO:0007669"/>
    <property type="project" value="InterPro"/>
</dbReference>
<evidence type="ECO:0000256" key="2">
    <source>
        <dbReference type="ARBA" id="ARBA00022448"/>
    </source>
</evidence>
<dbReference type="InterPro" id="IPR011527">
    <property type="entry name" value="ABC1_TM_dom"/>
</dbReference>
<keyword evidence="5" id="KW-0067">ATP-binding</keyword>
<keyword evidence="4" id="KW-0547">Nucleotide-binding</keyword>
<dbReference type="InterPro" id="IPR003439">
    <property type="entry name" value="ABC_transporter-like_ATP-bd"/>
</dbReference>
<dbReference type="PROSITE" id="PS50893">
    <property type="entry name" value="ABC_TRANSPORTER_2"/>
    <property type="match status" value="1"/>
</dbReference>
<evidence type="ECO:0000259" key="10">
    <source>
        <dbReference type="PROSITE" id="PS50929"/>
    </source>
</evidence>
<sequence>MQSHGQQELEGARLRALSERFRATRVRAQKYLAVYFPFLTFCTEASYAAVLLVGASQVAAGEMTAGVLAAFFLLLGQFYGPVQQLSGIVDARQQATASGKHIDELLATEGTEHLGSSSVLPVTGALHLDEVTFSYPDSHEPALNKLTLTIPEGMVVAVVGRSGAGKSTLIKLIAGLYFPTHGNIRIGVQMLDDASLTEYRRQIGLVDQDVALFSSDIAENIRYSRPSATNEDVEIASQRAGLYEMVCNLPQGFRTPVNNGGADLPAGQRQLIALARAQLANAHILLLDEATSCLDRTSEERLMSSLTDVVHAGKHSALIVAHRLTTAQRCDLIAVIDKGLLAEYGTHEQLLSAGGLYTRLWHDSVSSTALHRQHNMKEETPG</sequence>
<accession>A0A811AQC1</accession>
<evidence type="ECO:0000256" key="6">
    <source>
        <dbReference type="ARBA" id="ARBA00022989"/>
    </source>
</evidence>
<dbReference type="AlphaFoldDB" id="A0A811AQC1"/>
<feature type="transmembrane region" description="Helical" evidence="8">
    <location>
        <begin position="59"/>
        <end position="79"/>
    </location>
</feature>
<dbReference type="PROSITE" id="PS50929">
    <property type="entry name" value="ABC_TM1F"/>
    <property type="match status" value="1"/>
</dbReference>
<dbReference type="PANTHER" id="PTHR24221">
    <property type="entry name" value="ATP-BINDING CASSETTE SUB-FAMILY B"/>
    <property type="match status" value="1"/>
</dbReference>
<keyword evidence="7 8" id="KW-0472">Membrane</keyword>
<evidence type="ECO:0000256" key="1">
    <source>
        <dbReference type="ARBA" id="ARBA00004651"/>
    </source>
</evidence>
<dbReference type="InterPro" id="IPR027417">
    <property type="entry name" value="P-loop_NTPase"/>
</dbReference>
<keyword evidence="11" id="KW-0614">Plasmid</keyword>
<comment type="subcellular location">
    <subcellularLocation>
        <location evidence="1">Cell membrane</location>
        <topology evidence="1">Multi-pass membrane protein</topology>
    </subcellularLocation>
</comment>
<evidence type="ECO:0000256" key="5">
    <source>
        <dbReference type="ARBA" id="ARBA00022840"/>
    </source>
</evidence>
<geneLocation type="plasmid" evidence="11">
    <name>pI66</name>
</geneLocation>
<dbReference type="InterPro" id="IPR036640">
    <property type="entry name" value="ABC1_TM_sf"/>
</dbReference>
<evidence type="ECO:0000256" key="7">
    <source>
        <dbReference type="ARBA" id="ARBA00023136"/>
    </source>
</evidence>
<dbReference type="PANTHER" id="PTHR24221:SF632">
    <property type="entry name" value="ATP-DEPENDENT LIPID A-CORE FLIPPASE"/>
    <property type="match status" value="1"/>
</dbReference>
<dbReference type="GO" id="GO:0034040">
    <property type="term" value="F:ATPase-coupled lipid transmembrane transporter activity"/>
    <property type="evidence" value="ECO:0007669"/>
    <property type="project" value="TreeGrafter"/>
</dbReference>
<feature type="transmembrane region" description="Helical" evidence="8">
    <location>
        <begin position="32"/>
        <end position="53"/>
    </location>
</feature>
<evidence type="ECO:0000256" key="4">
    <source>
        <dbReference type="ARBA" id="ARBA00022741"/>
    </source>
</evidence>
<evidence type="ECO:0008006" key="12">
    <source>
        <dbReference type="Google" id="ProtNLM"/>
    </source>
</evidence>